<sequence length="226" mass="25416">MTHSQYTLSRDDWSLHRKGQQDQARHQQKVKEAIRHNLADLISEESIIMTDGKQIVKIPIRSLDEYHFRFNYGKSQQAGQGDGESSIGDVIARDSQPAQGAGKGEGAGDQPGVDYYEAEVSVDEIQQILFSELELPYLEQKAPEDVVVTDVEFRDVRKKGLQGNIDKKRTLLEAIRRNARAGLPAMHHISKEDLRYKTWEDVLHPHSQAVILAMMDTSGSPRVGKG</sequence>
<comment type="caution">
    <text evidence="2">The sequence shown here is derived from an EMBL/GenBank/DDBJ whole genome shotgun (WGS) entry which is preliminary data.</text>
</comment>
<reference evidence="2 3" key="1">
    <citation type="submission" date="2015-12" db="EMBL/GenBank/DDBJ databases">
        <title>Draft genome sequence of Acidibacillus ferrooxidans ITV001, isolated from a chalcopyrite acid mine drainage site in Brazil.</title>
        <authorList>
            <person name="Dall'Agnol H."/>
            <person name="Nancucheo I."/>
            <person name="Johnson B."/>
            <person name="Oliveira R."/>
            <person name="Leite L."/>
            <person name="Pylro V."/>
            <person name="Nunes G.L."/>
            <person name="Tzotzos G."/>
            <person name="Fernandes G.R."/>
            <person name="Dutra J."/>
            <person name="Orellana S.C."/>
            <person name="Oliveira G."/>
        </authorList>
    </citation>
    <scope>NUCLEOTIDE SEQUENCE [LARGE SCALE GENOMIC DNA]</scope>
    <source>
        <strain evidence="3">ITV01</strain>
    </source>
</reference>
<accession>A0A101XT84</accession>
<gene>
    <name evidence="2" type="ORF">ATW55_12475</name>
</gene>
<name>A0A101XT84_9BACL</name>
<evidence type="ECO:0000256" key="1">
    <source>
        <dbReference type="SAM" id="MobiDB-lite"/>
    </source>
</evidence>
<protein>
    <recommendedName>
        <fullName evidence="4">Sporulation protein YhbH</fullName>
    </recommendedName>
</protein>
<dbReference type="InterPro" id="IPR006698">
    <property type="entry name" value="UPF0229"/>
</dbReference>
<dbReference type="AlphaFoldDB" id="A0A101XT84"/>
<dbReference type="Proteomes" id="UP000053557">
    <property type="component" value="Unassembled WGS sequence"/>
</dbReference>
<evidence type="ECO:0008006" key="4">
    <source>
        <dbReference type="Google" id="ProtNLM"/>
    </source>
</evidence>
<organism evidence="2 3">
    <name type="scientific">Ferroacidibacillus organovorans</name>
    <dbReference type="NCBI Taxonomy" id="1765683"/>
    <lineage>
        <taxon>Bacteria</taxon>
        <taxon>Bacillati</taxon>
        <taxon>Bacillota</taxon>
        <taxon>Bacilli</taxon>
        <taxon>Bacillales</taxon>
        <taxon>Alicyclobacillaceae</taxon>
        <taxon>Ferroacidibacillus</taxon>
    </lineage>
</organism>
<proteinExistence type="predicted"/>
<dbReference type="PANTHER" id="PTHR30510:SF2">
    <property type="entry name" value="UPF0229 PROTEIN YEAH"/>
    <property type="match status" value="1"/>
</dbReference>
<dbReference type="EMBL" id="LPVJ01000006">
    <property type="protein sequence ID" value="KUO97118.1"/>
    <property type="molecule type" value="Genomic_DNA"/>
</dbReference>
<feature type="compositionally biased region" description="Basic and acidic residues" evidence="1">
    <location>
        <begin position="9"/>
        <end position="28"/>
    </location>
</feature>
<feature type="region of interest" description="Disordered" evidence="1">
    <location>
        <begin position="1"/>
        <end position="28"/>
    </location>
</feature>
<dbReference type="PANTHER" id="PTHR30510">
    <property type="entry name" value="UPF0229 PROTEIN YEAH"/>
    <property type="match status" value="1"/>
</dbReference>
<keyword evidence="3" id="KW-1185">Reference proteome</keyword>
<evidence type="ECO:0000313" key="2">
    <source>
        <dbReference type="EMBL" id="KUO97118.1"/>
    </source>
</evidence>
<evidence type="ECO:0000313" key="3">
    <source>
        <dbReference type="Proteomes" id="UP000053557"/>
    </source>
</evidence>
<dbReference type="Pfam" id="PF04285">
    <property type="entry name" value="DUF444"/>
    <property type="match status" value="1"/>
</dbReference>
<dbReference type="OrthoDB" id="9788289at2"/>